<evidence type="ECO:0000256" key="4">
    <source>
        <dbReference type="ARBA" id="ARBA00022448"/>
    </source>
</evidence>
<keyword evidence="9 10" id="KW-0496">Mitochondrion</keyword>
<keyword evidence="9" id="KW-0830">Ubiquinone</keyword>
<dbReference type="InterPro" id="IPR038430">
    <property type="entry name" value="NDAH_ubi_oxred_su3_sf"/>
</dbReference>
<comment type="subcellular location">
    <subcellularLocation>
        <location evidence="1">Membrane</location>
    </subcellularLocation>
    <subcellularLocation>
        <location evidence="9">Mitochondrion membrane</location>
        <topology evidence="9">Multi-pass membrane protein</topology>
    </subcellularLocation>
</comment>
<organism evidence="10">
    <name type="scientific">Auricularia heimuer</name>
    <dbReference type="NCBI Taxonomy" id="1579977"/>
    <lineage>
        <taxon>Eukaryota</taxon>
        <taxon>Fungi</taxon>
        <taxon>Dikarya</taxon>
        <taxon>Basidiomycota</taxon>
        <taxon>Agaricomycotina</taxon>
        <taxon>Agaricomycetes</taxon>
        <taxon>Auriculariales</taxon>
        <taxon>Auriculariaceae</taxon>
        <taxon>Auricularia</taxon>
    </lineage>
</organism>
<accession>A0A8A2YZA7</accession>
<dbReference type="EC" id="7.1.1.2" evidence="9"/>
<keyword evidence="5 9" id="KW-0812">Transmembrane</keyword>
<keyword evidence="9" id="KW-0520">NAD</keyword>
<evidence type="ECO:0000256" key="2">
    <source>
        <dbReference type="ARBA" id="ARBA00008472"/>
    </source>
</evidence>
<comment type="catalytic activity">
    <reaction evidence="8 9">
        <text>a ubiquinone + NADH + 5 H(+)(in) = a ubiquinol + NAD(+) + 4 H(+)(out)</text>
        <dbReference type="Rhea" id="RHEA:29091"/>
        <dbReference type="Rhea" id="RHEA-COMP:9565"/>
        <dbReference type="Rhea" id="RHEA-COMP:9566"/>
        <dbReference type="ChEBI" id="CHEBI:15378"/>
        <dbReference type="ChEBI" id="CHEBI:16389"/>
        <dbReference type="ChEBI" id="CHEBI:17976"/>
        <dbReference type="ChEBI" id="CHEBI:57540"/>
        <dbReference type="ChEBI" id="CHEBI:57945"/>
        <dbReference type="EC" id="7.1.1.2"/>
    </reaction>
</comment>
<geneLocation type="mitochondrion" evidence="10"/>
<evidence type="ECO:0000256" key="5">
    <source>
        <dbReference type="ARBA" id="ARBA00022692"/>
    </source>
</evidence>
<proteinExistence type="inferred from homology"/>
<evidence type="ECO:0000256" key="8">
    <source>
        <dbReference type="ARBA" id="ARBA00049551"/>
    </source>
</evidence>
<evidence type="ECO:0000256" key="6">
    <source>
        <dbReference type="ARBA" id="ARBA00022989"/>
    </source>
</evidence>
<keyword evidence="4 9" id="KW-0813">Transport</keyword>
<dbReference type="RefSeq" id="YP_010233340.1">
    <property type="nucleotide sequence ID" value="NC_059749.1"/>
</dbReference>
<evidence type="ECO:0000256" key="1">
    <source>
        <dbReference type="ARBA" id="ARBA00004370"/>
    </source>
</evidence>
<dbReference type="EMBL" id="MW542136">
    <property type="protein sequence ID" value="QSX43105.1"/>
    <property type="molecule type" value="Genomic_DNA"/>
</dbReference>
<dbReference type="AlphaFoldDB" id="A0A8A2YZA7"/>
<dbReference type="InterPro" id="IPR000440">
    <property type="entry name" value="NADH_UbQ/plastoQ_OxRdtase_su3"/>
</dbReference>
<comment type="function">
    <text evidence="9">Core subunit of the mitochondrial membrane respiratory chain NADH dehydrogenase (Complex I) which catalyzes electron transfer from NADH through the respiratory chain, using ubiquinone as an electron acceptor. Essential for the catalytic activity of complex I.</text>
</comment>
<reference evidence="10" key="1">
    <citation type="submission" date="2021-01" db="EMBL/GenBank/DDBJ databases">
        <title>Complete mitochondrial genome of Auricularia heimuer fungus.</title>
        <authorList>
            <person name="Wang S."/>
        </authorList>
    </citation>
    <scope>NUCLEOTIDE SEQUENCE</scope>
    <source>
        <tissue evidence="10">Mycelium</tissue>
    </source>
</reference>
<feature type="transmembrane region" description="Helical" evidence="9">
    <location>
        <begin position="84"/>
        <end position="105"/>
    </location>
</feature>
<feature type="transmembrane region" description="Helical" evidence="9">
    <location>
        <begin position="57"/>
        <end position="78"/>
    </location>
</feature>
<evidence type="ECO:0000256" key="9">
    <source>
        <dbReference type="RuleBase" id="RU003640"/>
    </source>
</evidence>
<keyword evidence="9" id="KW-0679">Respiratory chain</keyword>
<keyword evidence="6 9" id="KW-1133">Transmembrane helix</keyword>
<sequence>MNTLLMLFIFIPILIFILLFLNFLLAPSNPDAEKLSIYECGFTSVYGQTRSTFHINFYVVAMFFLIFDLELILLFPISVSLNQVGMYGFSIAIIFFIVLTIGFVMEISSGALKLSKPKP</sequence>
<dbReference type="Pfam" id="PF00507">
    <property type="entry name" value="Oxidored_q4"/>
    <property type="match status" value="1"/>
</dbReference>
<dbReference type="PANTHER" id="PTHR11058">
    <property type="entry name" value="NADH-UBIQUINONE OXIDOREDUCTASE CHAIN 3"/>
    <property type="match status" value="1"/>
</dbReference>
<feature type="transmembrane region" description="Helical" evidence="9">
    <location>
        <begin position="6"/>
        <end position="25"/>
    </location>
</feature>
<evidence type="ECO:0000313" key="10">
    <source>
        <dbReference type="EMBL" id="QSX43105.1"/>
    </source>
</evidence>
<gene>
    <name evidence="10" type="primary">nad3</name>
</gene>
<dbReference type="GO" id="GO:0030964">
    <property type="term" value="C:NADH dehydrogenase complex"/>
    <property type="evidence" value="ECO:0007669"/>
    <property type="project" value="TreeGrafter"/>
</dbReference>
<keyword evidence="9" id="KW-1278">Translocase</keyword>
<evidence type="ECO:0000256" key="3">
    <source>
        <dbReference type="ARBA" id="ARBA00021007"/>
    </source>
</evidence>
<evidence type="ECO:0000256" key="7">
    <source>
        <dbReference type="ARBA" id="ARBA00023136"/>
    </source>
</evidence>
<protein>
    <recommendedName>
        <fullName evidence="3 9">NADH-ubiquinone oxidoreductase chain 3</fullName>
        <ecNumber evidence="9">7.1.1.2</ecNumber>
    </recommendedName>
</protein>
<dbReference type="GO" id="GO:0031966">
    <property type="term" value="C:mitochondrial membrane"/>
    <property type="evidence" value="ECO:0007669"/>
    <property type="project" value="UniProtKB-SubCell"/>
</dbReference>
<name>A0A8A2YZA7_9AGAM</name>
<dbReference type="GO" id="GO:0008137">
    <property type="term" value="F:NADH dehydrogenase (ubiquinone) activity"/>
    <property type="evidence" value="ECO:0007669"/>
    <property type="project" value="UniProtKB-UniRule"/>
</dbReference>
<keyword evidence="9" id="KW-0249">Electron transport</keyword>
<keyword evidence="7 9" id="KW-0472">Membrane</keyword>
<dbReference type="PANTHER" id="PTHR11058:SF9">
    <property type="entry name" value="NADH-UBIQUINONE OXIDOREDUCTASE CHAIN 3"/>
    <property type="match status" value="1"/>
</dbReference>
<comment type="similarity">
    <text evidence="2 9">Belongs to the complex I subunit 3 family.</text>
</comment>
<dbReference type="Gene3D" id="1.20.58.1610">
    <property type="entry name" value="NADH:ubiquinone/plastoquinone oxidoreductase, chain 3"/>
    <property type="match status" value="1"/>
</dbReference>
<dbReference type="GeneID" id="69226578"/>